<accession>A0A4R6IH54</accession>
<dbReference type="AlphaFoldDB" id="A0A4R6IH54"/>
<evidence type="ECO:0000256" key="1">
    <source>
        <dbReference type="SAM" id="Phobius"/>
    </source>
</evidence>
<sequence>MQKIFHYQKITFFKTWLRTQFRFTVFDLTLAGILMGLGIIVTYISNLSLRGVLNVDFEIIFSIFFGIIFGPFKGVFLSVILDNLGLLLRGRIGFWMWEYAIVAFLIPIIAWGFFQILKLKKRIYMIIPISFIVLSLISVYGLFIGYGEIGSSFRFSGITQRFSYQSMLVILVVGSTLILIATYFISERYFSTKKNRYYQILTIISLTVFIQVIFRWIWGPFAFINYLNRFSSVQNDRSYSIYFPIYMIPIVLKSLITIPLFSTVLIVSIPTIMFLKAKYDNTFLNVLKAN</sequence>
<dbReference type="EMBL" id="SNWN01000009">
    <property type="protein sequence ID" value="TDO21181.1"/>
    <property type="molecule type" value="Genomic_DNA"/>
</dbReference>
<protein>
    <submittedName>
        <fullName evidence="2">Uncharacterized protein DUF3816</fullName>
    </submittedName>
</protein>
<comment type="caution">
    <text evidence="2">The sequence shown here is derived from an EMBL/GenBank/DDBJ whole genome shotgun (WGS) entry which is preliminary data.</text>
</comment>
<feature type="transmembrane region" description="Helical" evidence="1">
    <location>
        <begin position="21"/>
        <end position="44"/>
    </location>
</feature>
<dbReference type="Gene3D" id="1.10.1760.20">
    <property type="match status" value="1"/>
</dbReference>
<organism evidence="2 3">
    <name type="scientific">Mycoplasma testudineum</name>
    <dbReference type="NCBI Taxonomy" id="244584"/>
    <lineage>
        <taxon>Bacteria</taxon>
        <taxon>Bacillati</taxon>
        <taxon>Mycoplasmatota</taxon>
        <taxon>Mollicutes</taxon>
        <taxon>Mycoplasmataceae</taxon>
        <taxon>Mycoplasma</taxon>
    </lineage>
</organism>
<dbReference type="OrthoDB" id="397703at2"/>
<keyword evidence="3" id="KW-1185">Reference proteome</keyword>
<reference evidence="2 3" key="1">
    <citation type="submission" date="2019-03" db="EMBL/GenBank/DDBJ databases">
        <title>Genomic Encyclopedia of Archaeal and Bacterial Type Strains, Phase II (KMG-II): from individual species to whole genera.</title>
        <authorList>
            <person name="Goeker M."/>
        </authorList>
    </citation>
    <scope>NUCLEOTIDE SEQUENCE [LARGE SCALE GENOMIC DNA]</scope>
    <source>
        <strain evidence="2 3">ATCC 700618</strain>
    </source>
</reference>
<feature type="transmembrane region" description="Helical" evidence="1">
    <location>
        <begin position="93"/>
        <end position="117"/>
    </location>
</feature>
<keyword evidence="1" id="KW-0472">Membrane</keyword>
<name>A0A4R6IH54_9MOLU</name>
<feature type="transmembrane region" description="Helical" evidence="1">
    <location>
        <begin position="167"/>
        <end position="185"/>
    </location>
</feature>
<dbReference type="Proteomes" id="UP000295518">
    <property type="component" value="Unassembled WGS sequence"/>
</dbReference>
<evidence type="ECO:0000313" key="3">
    <source>
        <dbReference type="Proteomes" id="UP000295518"/>
    </source>
</evidence>
<feature type="transmembrane region" description="Helical" evidence="1">
    <location>
        <begin position="123"/>
        <end position="146"/>
    </location>
</feature>
<feature type="transmembrane region" description="Helical" evidence="1">
    <location>
        <begin position="197"/>
        <end position="218"/>
    </location>
</feature>
<feature type="transmembrane region" description="Helical" evidence="1">
    <location>
        <begin position="239"/>
        <end position="269"/>
    </location>
</feature>
<feature type="transmembrane region" description="Helical" evidence="1">
    <location>
        <begin position="59"/>
        <end position="81"/>
    </location>
</feature>
<evidence type="ECO:0000313" key="2">
    <source>
        <dbReference type="EMBL" id="TDO21181.1"/>
    </source>
</evidence>
<keyword evidence="1" id="KW-1133">Transmembrane helix</keyword>
<proteinExistence type="predicted"/>
<dbReference type="RefSeq" id="WP_094254306.1">
    <property type="nucleotide sequence ID" value="NZ_NNCE01000001.1"/>
</dbReference>
<gene>
    <name evidence="2" type="ORF">EI74_0212</name>
</gene>
<keyword evidence="1" id="KW-0812">Transmembrane</keyword>